<keyword evidence="4" id="KW-1185">Reference proteome</keyword>
<sequence length="131" mass="15426">MSDTLKSIFQAKHTPPSNCLNAFELKFPGAKHVEWFISKAYIEVVFYREHLEYIARFSPAGELIEYRRNLREGFLPLKIREMILSKGEIMNRVILNRGNEILYEVIYRNSAGERFMILIDDLGVMIEERIL</sequence>
<organism evidence="3 4">
    <name type="scientific">Fulvivirga sedimenti</name>
    <dbReference type="NCBI Taxonomy" id="2879465"/>
    <lineage>
        <taxon>Bacteria</taxon>
        <taxon>Pseudomonadati</taxon>
        <taxon>Bacteroidota</taxon>
        <taxon>Cytophagia</taxon>
        <taxon>Cytophagales</taxon>
        <taxon>Fulvivirgaceae</taxon>
        <taxon>Fulvivirga</taxon>
    </lineage>
</organism>
<dbReference type="Proteomes" id="UP001139409">
    <property type="component" value="Unassembled WGS sequence"/>
</dbReference>
<accession>A0A9X1HUI4</accession>
<dbReference type="AlphaFoldDB" id="A0A9X1HUI4"/>
<dbReference type="Gene3D" id="3.10.450.360">
    <property type="match status" value="1"/>
</dbReference>
<dbReference type="EMBL" id="JAIXNE010000004">
    <property type="protein sequence ID" value="MCA6077067.1"/>
    <property type="molecule type" value="Genomic_DNA"/>
</dbReference>
<evidence type="ECO:0000313" key="1">
    <source>
        <dbReference type="EMBL" id="MCA6074762.1"/>
    </source>
</evidence>
<protein>
    <submittedName>
        <fullName evidence="3">Uncharacterized protein</fullName>
    </submittedName>
</protein>
<dbReference type="EMBL" id="JAIXNE010000003">
    <property type="protein sequence ID" value="MCA6075939.1"/>
    <property type="molecule type" value="Genomic_DNA"/>
</dbReference>
<evidence type="ECO:0000313" key="3">
    <source>
        <dbReference type="EMBL" id="MCA6077067.1"/>
    </source>
</evidence>
<reference evidence="3" key="1">
    <citation type="submission" date="2021-09" db="EMBL/GenBank/DDBJ databases">
        <title>Fulvivirga sp. isolated from coastal sediment.</title>
        <authorList>
            <person name="Yu H."/>
        </authorList>
    </citation>
    <scope>NUCLEOTIDE SEQUENCE</scope>
    <source>
        <strain evidence="3">1062</strain>
    </source>
</reference>
<proteinExistence type="predicted"/>
<name>A0A9X1HUI4_9BACT</name>
<dbReference type="SUPFAM" id="SSF160574">
    <property type="entry name" value="BT0923-like"/>
    <property type="match status" value="1"/>
</dbReference>
<dbReference type="RefSeq" id="WP_225697875.1">
    <property type="nucleotide sequence ID" value="NZ_JAIXNE010000002.1"/>
</dbReference>
<evidence type="ECO:0000313" key="4">
    <source>
        <dbReference type="Proteomes" id="UP001139409"/>
    </source>
</evidence>
<dbReference type="EMBL" id="JAIXNE010000002">
    <property type="protein sequence ID" value="MCA6074762.1"/>
    <property type="molecule type" value="Genomic_DNA"/>
</dbReference>
<evidence type="ECO:0000313" key="2">
    <source>
        <dbReference type="EMBL" id="MCA6075939.1"/>
    </source>
</evidence>
<comment type="caution">
    <text evidence="3">The sequence shown here is derived from an EMBL/GenBank/DDBJ whole genome shotgun (WGS) entry which is preliminary data.</text>
</comment>
<gene>
    <name evidence="1" type="ORF">LDX50_07760</name>
    <name evidence="2" type="ORF">LDX50_13730</name>
    <name evidence="3" type="ORF">LDX50_19450</name>
</gene>